<protein>
    <recommendedName>
        <fullName evidence="2">tRNA(Phe) 7-[(3-amino-3-carboxypropyl)-4-demethylwyosine(37)-N(4)]-methyltransferase</fullName>
        <ecNumber evidence="2">2.1.1.282</ecNumber>
    </recommendedName>
    <alternativeName>
        <fullName evidence="7">tRNA(Phe) 7-((3-amino-3-carboxypropyl)-4-demethylwyosine(37)-N(4))-methyltransferase</fullName>
    </alternativeName>
</protein>
<reference evidence="11 12" key="1">
    <citation type="submission" date="2017-10" db="EMBL/GenBank/DDBJ databases">
        <title>Comparative genomics in systemic dimorphic fungi from Ajellomycetaceae.</title>
        <authorList>
            <person name="Munoz J.F."/>
            <person name="Mcewen J.G."/>
            <person name="Clay O.K."/>
            <person name="Cuomo C.A."/>
        </authorList>
    </citation>
    <scope>NUCLEOTIDE SEQUENCE [LARGE SCALE GENOMIC DNA]</scope>
    <source>
        <strain evidence="11 12">UAMH7299</strain>
    </source>
</reference>
<evidence type="ECO:0000256" key="1">
    <source>
        <dbReference type="ARBA" id="ARBA00008569"/>
    </source>
</evidence>
<dbReference type="PANTHER" id="PTHR48418:SF1">
    <property type="entry name" value="TRNA WYBUTOSINE-SYNTHESIZING PROTEIN 3"/>
    <property type="match status" value="1"/>
</dbReference>
<keyword evidence="12" id="KW-1185">Reference proteome</keyword>
<feature type="compositionally biased region" description="Basic and acidic residues" evidence="9">
    <location>
        <begin position="90"/>
        <end position="106"/>
    </location>
</feature>
<keyword evidence="4" id="KW-0808">Transferase</keyword>
<evidence type="ECO:0000256" key="6">
    <source>
        <dbReference type="ARBA" id="ARBA00022694"/>
    </source>
</evidence>
<evidence type="ECO:0000256" key="7">
    <source>
        <dbReference type="ARBA" id="ARBA00030554"/>
    </source>
</evidence>
<keyword evidence="5" id="KW-0949">S-adenosyl-L-methionine</keyword>
<comment type="caution">
    <text evidence="11">The sequence shown here is derived from an EMBL/GenBank/DDBJ whole genome shotgun (WGS) entry which is preliminary data.</text>
</comment>
<feature type="compositionally biased region" description="Basic and acidic residues" evidence="9">
    <location>
        <begin position="311"/>
        <end position="346"/>
    </location>
</feature>
<dbReference type="STRING" id="1447883.A0A2B7X571"/>
<dbReference type="InterPro" id="IPR036602">
    <property type="entry name" value="tRNA_yW-synthesising-like_sf"/>
</dbReference>
<evidence type="ECO:0000313" key="12">
    <source>
        <dbReference type="Proteomes" id="UP000224634"/>
    </source>
</evidence>
<dbReference type="InterPro" id="IPR003827">
    <property type="entry name" value="tRNA_yW-synthesising"/>
</dbReference>
<dbReference type="SUPFAM" id="SSF111278">
    <property type="entry name" value="SSo0622-like"/>
    <property type="match status" value="1"/>
</dbReference>
<name>A0A2B7X571_POLH7</name>
<evidence type="ECO:0000313" key="11">
    <source>
        <dbReference type="EMBL" id="PGH03818.1"/>
    </source>
</evidence>
<dbReference type="AlphaFoldDB" id="A0A2B7X571"/>
<dbReference type="Proteomes" id="UP000224634">
    <property type="component" value="Unassembled WGS sequence"/>
</dbReference>
<dbReference type="PANTHER" id="PTHR48418">
    <property type="entry name" value="TRNA WYBUTOSINE-SYNTHESIZING PROTEIN 3"/>
    <property type="match status" value="1"/>
</dbReference>
<keyword evidence="3" id="KW-0489">Methyltransferase</keyword>
<dbReference type="GO" id="GO:0032259">
    <property type="term" value="P:methylation"/>
    <property type="evidence" value="ECO:0007669"/>
    <property type="project" value="UniProtKB-KW"/>
</dbReference>
<feature type="region of interest" description="Disordered" evidence="9">
    <location>
        <begin position="71"/>
        <end position="106"/>
    </location>
</feature>
<accession>A0A2B7X571</accession>
<keyword evidence="6" id="KW-0819">tRNA processing</keyword>
<dbReference type="EC" id="2.1.1.282" evidence="2"/>
<gene>
    <name evidence="11" type="ORF">AJ80_08631</name>
</gene>
<dbReference type="GO" id="GO:0008168">
    <property type="term" value="F:methyltransferase activity"/>
    <property type="evidence" value="ECO:0007669"/>
    <property type="project" value="UniProtKB-KW"/>
</dbReference>
<comment type="similarity">
    <text evidence="1">Belongs to the TYW3 family.</text>
</comment>
<dbReference type="EMBL" id="PDNA01000206">
    <property type="protein sequence ID" value="PGH03818.1"/>
    <property type="molecule type" value="Genomic_DNA"/>
</dbReference>
<dbReference type="OrthoDB" id="263283at2759"/>
<feature type="domain" description="tRNA wybutosine-synthesizing protein" evidence="10">
    <location>
        <begin position="13"/>
        <end position="296"/>
    </location>
</feature>
<evidence type="ECO:0000256" key="3">
    <source>
        <dbReference type="ARBA" id="ARBA00022603"/>
    </source>
</evidence>
<proteinExistence type="inferred from homology"/>
<dbReference type="Pfam" id="PF02676">
    <property type="entry name" value="TYW3"/>
    <property type="match status" value="1"/>
</dbReference>
<feature type="region of interest" description="Disordered" evidence="9">
    <location>
        <begin position="303"/>
        <end position="367"/>
    </location>
</feature>
<evidence type="ECO:0000256" key="2">
    <source>
        <dbReference type="ARBA" id="ARBA00012750"/>
    </source>
</evidence>
<evidence type="ECO:0000256" key="9">
    <source>
        <dbReference type="SAM" id="MobiDB-lite"/>
    </source>
</evidence>
<dbReference type="Gene3D" id="3.30.1960.10">
    <property type="entry name" value="tRNA wybutosine-synthesizing-like"/>
    <property type="match status" value="1"/>
</dbReference>
<comment type="catalytic activity">
    <reaction evidence="8">
        <text>4-demethyl-7-[(3S)-3-amino-3-carboxypropyl]wyosine(37) in tRNA(Phe) + S-adenosyl-L-methionine = 7-[(3S)-3-amino-3-carboxypropyl]wyosine(37) in tRNA(Phe) + S-adenosyl-L-homocysteine + H(+)</text>
        <dbReference type="Rhea" id="RHEA:36635"/>
        <dbReference type="Rhea" id="RHEA-COMP:10378"/>
        <dbReference type="Rhea" id="RHEA-COMP:10379"/>
        <dbReference type="ChEBI" id="CHEBI:15378"/>
        <dbReference type="ChEBI" id="CHEBI:57856"/>
        <dbReference type="ChEBI" id="CHEBI:59789"/>
        <dbReference type="ChEBI" id="CHEBI:73543"/>
        <dbReference type="ChEBI" id="CHEBI:73550"/>
        <dbReference type="EC" id="2.1.1.282"/>
    </reaction>
</comment>
<dbReference type="GO" id="GO:0008033">
    <property type="term" value="P:tRNA processing"/>
    <property type="evidence" value="ECO:0007669"/>
    <property type="project" value="UniProtKB-KW"/>
</dbReference>
<evidence type="ECO:0000256" key="5">
    <source>
        <dbReference type="ARBA" id="ARBA00022691"/>
    </source>
</evidence>
<organism evidence="11 12">
    <name type="scientific">Polytolypa hystricis (strain UAMH7299)</name>
    <dbReference type="NCBI Taxonomy" id="1447883"/>
    <lineage>
        <taxon>Eukaryota</taxon>
        <taxon>Fungi</taxon>
        <taxon>Dikarya</taxon>
        <taxon>Ascomycota</taxon>
        <taxon>Pezizomycotina</taxon>
        <taxon>Eurotiomycetes</taxon>
        <taxon>Eurotiomycetidae</taxon>
        <taxon>Onygenales</taxon>
        <taxon>Onygenales incertae sedis</taxon>
        <taxon>Polytolypa</taxon>
    </lineage>
</organism>
<evidence type="ECO:0000256" key="8">
    <source>
        <dbReference type="ARBA" id="ARBA00049202"/>
    </source>
</evidence>
<evidence type="ECO:0000259" key="10">
    <source>
        <dbReference type="Pfam" id="PF02676"/>
    </source>
</evidence>
<sequence length="367" mass="39569">MTSNPPSQSFELKKQKILNDLSVPDGEYADLSPKGSVDVDIRELIDEINALPGLVTTSSCAGRISVFVEGDGGSPSPSAVIKAPAPSSSREVEEQGGREVQEHEVEGPEGLNRQFAATGGKGSGKWLYTTHSSMVCPRISGGEENSLHKAFGLTPGDGRLEDDERENIRLVRFHFEPMILHIMASSLQYAQPVLAAATSAGFRESGIQSLRCLSDAEACPIVAVRSSGLAFQSIVGYQQVIRSPSPETPDTTTTTTTTIVTKSLVSEDYLRMLVSAANVRFGTNFERKERFRRKLLELCSGTLSAGGSSSSRREGWEDPQARKERKRAEGLLRSKVAKEAAAKVEQSEIDSGNVSDDEMSIGLPYTG</sequence>
<evidence type="ECO:0000256" key="4">
    <source>
        <dbReference type="ARBA" id="ARBA00022679"/>
    </source>
</evidence>